<name>A0ABQ5W9R3_9HYPH</name>
<gene>
    <name evidence="1" type="ORF">GCM10010862_40990</name>
</gene>
<proteinExistence type="predicted"/>
<dbReference type="Gene3D" id="3.40.50.1980">
    <property type="entry name" value="Nitrogenase molybdenum iron protein domain"/>
    <property type="match status" value="1"/>
</dbReference>
<accession>A0ABQ5W9R3</accession>
<keyword evidence="2" id="KW-1185">Reference proteome</keyword>
<dbReference type="EMBL" id="BSNS01000022">
    <property type="protein sequence ID" value="GLQ56840.1"/>
    <property type="molecule type" value="Genomic_DNA"/>
</dbReference>
<comment type="caution">
    <text evidence="1">The sequence shown here is derived from an EMBL/GenBank/DDBJ whole genome shotgun (WGS) entry which is preliminary data.</text>
</comment>
<evidence type="ECO:0000313" key="2">
    <source>
        <dbReference type="Proteomes" id="UP001156691"/>
    </source>
</evidence>
<sequence>MDVVIWPIEDTQSSVQPAIEAMGLYQLLDIAKEGRSVWLDDGDGLAYAAMSWQTPLSLGYLLDVLPPKLAAAVDGDPATIIPSSD</sequence>
<organism evidence="1 2">
    <name type="scientific">Devosia nitrariae</name>
    <dbReference type="NCBI Taxonomy" id="2071872"/>
    <lineage>
        <taxon>Bacteria</taxon>
        <taxon>Pseudomonadati</taxon>
        <taxon>Pseudomonadota</taxon>
        <taxon>Alphaproteobacteria</taxon>
        <taxon>Hyphomicrobiales</taxon>
        <taxon>Devosiaceae</taxon>
        <taxon>Devosia</taxon>
    </lineage>
</organism>
<dbReference type="Proteomes" id="UP001156691">
    <property type="component" value="Unassembled WGS sequence"/>
</dbReference>
<evidence type="ECO:0000313" key="1">
    <source>
        <dbReference type="EMBL" id="GLQ56840.1"/>
    </source>
</evidence>
<reference evidence="2" key="1">
    <citation type="journal article" date="2019" name="Int. J. Syst. Evol. Microbiol.">
        <title>The Global Catalogue of Microorganisms (GCM) 10K type strain sequencing project: providing services to taxonomists for standard genome sequencing and annotation.</title>
        <authorList>
            <consortium name="The Broad Institute Genomics Platform"/>
            <consortium name="The Broad Institute Genome Sequencing Center for Infectious Disease"/>
            <person name="Wu L."/>
            <person name="Ma J."/>
        </authorList>
    </citation>
    <scope>NUCLEOTIDE SEQUENCE [LARGE SCALE GENOMIC DNA]</scope>
    <source>
        <strain evidence="2">NBRC 112416</strain>
    </source>
</reference>
<protein>
    <submittedName>
        <fullName evidence="1">Uncharacterized protein</fullName>
    </submittedName>
</protein>